<accession>A0ACC3TWA7</accession>
<dbReference type="EMBL" id="MU970041">
    <property type="protein sequence ID" value="KAK9325291.1"/>
    <property type="molecule type" value="Genomic_DNA"/>
</dbReference>
<proteinExistence type="predicted"/>
<organism evidence="1 2">
    <name type="scientific">Lipomyces orientalis</name>
    <dbReference type="NCBI Taxonomy" id="1233043"/>
    <lineage>
        <taxon>Eukaryota</taxon>
        <taxon>Fungi</taxon>
        <taxon>Dikarya</taxon>
        <taxon>Ascomycota</taxon>
        <taxon>Saccharomycotina</taxon>
        <taxon>Lipomycetes</taxon>
        <taxon>Lipomycetales</taxon>
        <taxon>Lipomycetaceae</taxon>
        <taxon>Lipomyces</taxon>
    </lineage>
</organism>
<reference evidence="2" key="1">
    <citation type="journal article" date="2024" name="Front. Bioeng. Biotechnol.">
        <title>Genome-scale model development and genomic sequencing of the oleaginous clade Lipomyces.</title>
        <authorList>
            <person name="Czajka J.J."/>
            <person name="Han Y."/>
            <person name="Kim J."/>
            <person name="Mondo S.J."/>
            <person name="Hofstad B.A."/>
            <person name="Robles A."/>
            <person name="Haridas S."/>
            <person name="Riley R."/>
            <person name="LaButti K."/>
            <person name="Pangilinan J."/>
            <person name="Andreopoulos W."/>
            <person name="Lipzen A."/>
            <person name="Yan J."/>
            <person name="Wang M."/>
            <person name="Ng V."/>
            <person name="Grigoriev I.V."/>
            <person name="Spatafora J.W."/>
            <person name="Magnuson J.K."/>
            <person name="Baker S.E."/>
            <person name="Pomraning K.R."/>
        </authorList>
    </citation>
    <scope>NUCLEOTIDE SEQUENCE [LARGE SCALE GENOMIC DNA]</scope>
    <source>
        <strain evidence="2">CBS 10300</strain>
    </source>
</reference>
<evidence type="ECO:0000313" key="2">
    <source>
        <dbReference type="Proteomes" id="UP001489719"/>
    </source>
</evidence>
<sequence>MTLTYYCLPWISAVLYCTCLTETAGSTQQNSAGELRRIETDCVLGLQCTWSSHAIFRFHLASFRGAETLLGKGKVNVRVAFPPYLWILGKIAYGQKKVTFPGCMSFQRGVLI</sequence>
<evidence type="ECO:0000313" key="1">
    <source>
        <dbReference type="EMBL" id="KAK9325291.1"/>
    </source>
</evidence>
<name>A0ACC3TWA7_9ASCO</name>
<keyword evidence="2" id="KW-1185">Reference proteome</keyword>
<gene>
    <name evidence="1" type="ORF">V1517DRAFT_190036</name>
</gene>
<protein>
    <submittedName>
        <fullName evidence="1">Uncharacterized protein</fullName>
    </submittedName>
</protein>
<comment type="caution">
    <text evidence="1">The sequence shown here is derived from an EMBL/GenBank/DDBJ whole genome shotgun (WGS) entry which is preliminary data.</text>
</comment>
<dbReference type="Proteomes" id="UP001489719">
    <property type="component" value="Unassembled WGS sequence"/>
</dbReference>